<comment type="caution">
    <text evidence="3">The sequence shown here is derived from an EMBL/GenBank/DDBJ whole genome shotgun (WGS) entry which is preliminary data.</text>
</comment>
<dbReference type="PANTHER" id="PTHR43283:SF11">
    <property type="entry name" value="BETA-LACTAMASE-RELATED DOMAIN-CONTAINING PROTEIN"/>
    <property type="match status" value="1"/>
</dbReference>
<name>A0A3M8DCG6_9BACL</name>
<dbReference type="SUPFAM" id="SSF56601">
    <property type="entry name" value="beta-lactamase/transpeptidase-like"/>
    <property type="match status" value="1"/>
</dbReference>
<dbReference type="InterPro" id="IPR012338">
    <property type="entry name" value="Beta-lactam/transpept-like"/>
</dbReference>
<keyword evidence="1 3" id="KW-0378">Hydrolase</keyword>
<organism evidence="3 4">
    <name type="scientific">Brevibacillus panacihumi</name>
    <dbReference type="NCBI Taxonomy" id="497735"/>
    <lineage>
        <taxon>Bacteria</taxon>
        <taxon>Bacillati</taxon>
        <taxon>Bacillota</taxon>
        <taxon>Bacilli</taxon>
        <taxon>Bacillales</taxon>
        <taxon>Paenibacillaceae</taxon>
        <taxon>Brevibacillus</taxon>
    </lineage>
</organism>
<dbReference type="InterPro" id="IPR001466">
    <property type="entry name" value="Beta-lactam-related"/>
</dbReference>
<evidence type="ECO:0000313" key="4">
    <source>
        <dbReference type="Proteomes" id="UP000281915"/>
    </source>
</evidence>
<dbReference type="AlphaFoldDB" id="A0A3M8DCG6"/>
<dbReference type="Pfam" id="PF00144">
    <property type="entry name" value="Beta-lactamase"/>
    <property type="match status" value="1"/>
</dbReference>
<evidence type="ECO:0000256" key="1">
    <source>
        <dbReference type="ARBA" id="ARBA00022801"/>
    </source>
</evidence>
<dbReference type="PANTHER" id="PTHR43283">
    <property type="entry name" value="BETA-LACTAMASE-RELATED"/>
    <property type="match status" value="1"/>
</dbReference>
<sequence>MDEVKDLLQEWVREGLLPGAALRVVHKRKVWYACEAGTTSVSKEQPVTSETLYDLASLTKVTATLPAILWLMQKKQLAPEDPLGRFFPDCPADKKGITVAHLLTHTSGLPADLEQRNRDDTLVFPELIYQQPLQSEPGTKVVYSDLGMIWLGLLIERVSGEPLDAFAQKHIFRPLQMNHTLYCPNKSHFQNIASTEYSSLIGGYICGEVHDEKAYAMGGVAGHAGLFATADDLAVYALSWLDEERAILESKWRSIAIRCHTLGRGGTRGFGWDLKGPDRESSCGVRFHPTSFGHTGFTGTSLWMDPVQEIAVVFLTNAVHLGRDHQLRRLRPLLHDAVTARIRKGLTE</sequence>
<dbReference type="EMBL" id="RHHT01000003">
    <property type="protein sequence ID" value="RNB85673.1"/>
    <property type="molecule type" value="Genomic_DNA"/>
</dbReference>
<evidence type="ECO:0000259" key="2">
    <source>
        <dbReference type="Pfam" id="PF00144"/>
    </source>
</evidence>
<gene>
    <name evidence="3" type="ORF">EDM58_03905</name>
</gene>
<dbReference type="GO" id="GO:0016787">
    <property type="term" value="F:hydrolase activity"/>
    <property type="evidence" value="ECO:0007669"/>
    <property type="project" value="UniProtKB-KW"/>
</dbReference>
<protein>
    <submittedName>
        <fullName evidence="3">Class A beta-lactamase-related serine hydrolase</fullName>
    </submittedName>
</protein>
<dbReference type="Gene3D" id="3.40.710.10">
    <property type="entry name" value="DD-peptidase/beta-lactamase superfamily"/>
    <property type="match status" value="1"/>
</dbReference>
<dbReference type="Proteomes" id="UP000281915">
    <property type="component" value="Unassembled WGS sequence"/>
</dbReference>
<proteinExistence type="predicted"/>
<reference evidence="3 4" key="1">
    <citation type="submission" date="2018-10" db="EMBL/GenBank/DDBJ databases">
        <title>Phylogenomics of Brevibacillus.</title>
        <authorList>
            <person name="Dunlap C."/>
        </authorList>
    </citation>
    <scope>NUCLEOTIDE SEQUENCE [LARGE SCALE GENOMIC DNA]</scope>
    <source>
        <strain evidence="3 4">JCM 15085</strain>
    </source>
</reference>
<feature type="domain" description="Beta-lactamase-related" evidence="2">
    <location>
        <begin position="7"/>
        <end position="331"/>
    </location>
</feature>
<evidence type="ECO:0000313" key="3">
    <source>
        <dbReference type="EMBL" id="RNB85673.1"/>
    </source>
</evidence>
<accession>A0A3M8DCG6</accession>
<dbReference type="InterPro" id="IPR050789">
    <property type="entry name" value="Diverse_Enzym_Activities"/>
</dbReference>
<dbReference type="RefSeq" id="WP_122912174.1">
    <property type="nucleotide sequence ID" value="NZ_RHHT01000003.1"/>
</dbReference>